<organism evidence="1 2">
    <name type="scientific">Caligus rogercresseyi</name>
    <name type="common">Sea louse</name>
    <dbReference type="NCBI Taxonomy" id="217165"/>
    <lineage>
        <taxon>Eukaryota</taxon>
        <taxon>Metazoa</taxon>
        <taxon>Ecdysozoa</taxon>
        <taxon>Arthropoda</taxon>
        <taxon>Crustacea</taxon>
        <taxon>Multicrustacea</taxon>
        <taxon>Hexanauplia</taxon>
        <taxon>Copepoda</taxon>
        <taxon>Siphonostomatoida</taxon>
        <taxon>Caligidae</taxon>
        <taxon>Caligus</taxon>
    </lineage>
</organism>
<keyword evidence="2" id="KW-1185">Reference proteome</keyword>
<protein>
    <submittedName>
        <fullName evidence="1">Uncharacterized protein</fullName>
    </submittedName>
</protein>
<evidence type="ECO:0000313" key="1">
    <source>
        <dbReference type="EMBL" id="QQP54908.1"/>
    </source>
</evidence>
<reference evidence="2" key="1">
    <citation type="submission" date="2021-01" db="EMBL/GenBank/DDBJ databases">
        <title>Caligus Genome Assembly.</title>
        <authorList>
            <person name="Gallardo-Escarate C."/>
        </authorList>
    </citation>
    <scope>NUCLEOTIDE SEQUENCE [LARGE SCALE GENOMIC DNA]</scope>
</reference>
<dbReference type="AlphaFoldDB" id="A0A7T8KFP9"/>
<name>A0A7T8KFP9_CALRO</name>
<proteinExistence type="predicted"/>
<evidence type="ECO:0000313" key="2">
    <source>
        <dbReference type="Proteomes" id="UP000595437"/>
    </source>
</evidence>
<dbReference type="Proteomes" id="UP000595437">
    <property type="component" value="Chromosome 5"/>
</dbReference>
<gene>
    <name evidence="1" type="ORF">FKW44_007899</name>
</gene>
<feature type="non-terminal residue" evidence="1">
    <location>
        <position position="77"/>
    </location>
</feature>
<accession>A0A7T8KFP9</accession>
<dbReference type="EMBL" id="CP045894">
    <property type="protein sequence ID" value="QQP54908.1"/>
    <property type="molecule type" value="Genomic_DNA"/>
</dbReference>
<sequence>MTKMAADRDASIYTISKAVRVDLGYKSFTLRPSLRFFSDEKLFNWTALKTAEHHVDLQDPEDVPIVFKNPASVMSLG</sequence>